<dbReference type="Proteomes" id="UP001329825">
    <property type="component" value="Chromosome 1"/>
</dbReference>
<dbReference type="PROSITE" id="PS50114">
    <property type="entry name" value="GATA_ZN_FINGER_2"/>
    <property type="match status" value="1"/>
</dbReference>
<feature type="domain" description="GATA-type" evidence="3">
    <location>
        <begin position="53"/>
        <end position="93"/>
    </location>
</feature>
<dbReference type="GeneID" id="87952679"/>
<evidence type="ECO:0000313" key="4">
    <source>
        <dbReference type="EMBL" id="WRT63625.1"/>
    </source>
</evidence>
<dbReference type="InterPro" id="IPR000679">
    <property type="entry name" value="Znf_GATA"/>
</dbReference>
<gene>
    <name evidence="4" type="ORF">IL334_000548</name>
</gene>
<dbReference type="SMART" id="SM00401">
    <property type="entry name" value="ZnF_GATA"/>
    <property type="match status" value="1"/>
</dbReference>
<organism evidence="4 5">
    <name type="scientific">Kwoniella shivajii</name>
    <dbReference type="NCBI Taxonomy" id="564305"/>
    <lineage>
        <taxon>Eukaryota</taxon>
        <taxon>Fungi</taxon>
        <taxon>Dikarya</taxon>
        <taxon>Basidiomycota</taxon>
        <taxon>Agaricomycotina</taxon>
        <taxon>Tremellomycetes</taxon>
        <taxon>Tremellales</taxon>
        <taxon>Cryptococcaceae</taxon>
        <taxon>Kwoniella</taxon>
    </lineage>
</organism>
<feature type="region of interest" description="Disordered" evidence="2">
    <location>
        <begin position="174"/>
        <end position="197"/>
    </location>
</feature>
<keyword evidence="1" id="KW-0862">Zinc</keyword>
<name>A0ABZ1CPE7_9TREE</name>
<keyword evidence="1" id="KW-0479">Metal-binding</keyword>
<dbReference type="Gene3D" id="3.30.50.10">
    <property type="entry name" value="Erythroid Transcription Factor GATA-1, subunit A"/>
    <property type="match status" value="1"/>
</dbReference>
<dbReference type="EMBL" id="CP141881">
    <property type="protein sequence ID" value="WRT63625.1"/>
    <property type="molecule type" value="Genomic_DNA"/>
</dbReference>
<proteinExistence type="predicted"/>
<feature type="compositionally biased region" description="Low complexity" evidence="2">
    <location>
        <begin position="179"/>
        <end position="188"/>
    </location>
</feature>
<keyword evidence="1" id="KW-0863">Zinc-finger</keyword>
<protein>
    <recommendedName>
        <fullName evidence="3">GATA-type domain-containing protein</fullName>
    </recommendedName>
</protein>
<accession>A0ABZ1CPE7</accession>
<reference evidence="4 5" key="1">
    <citation type="submission" date="2024-01" db="EMBL/GenBank/DDBJ databases">
        <title>Comparative genomics of Cryptococcus and Kwoniella reveals pathogenesis evolution and contrasting modes of karyotype evolution via chromosome fusion or intercentromeric recombination.</title>
        <authorList>
            <person name="Coelho M.A."/>
            <person name="David-Palma M."/>
            <person name="Shea T."/>
            <person name="Bowers K."/>
            <person name="McGinley-Smith S."/>
            <person name="Mohammad A.W."/>
            <person name="Gnirke A."/>
            <person name="Yurkov A.M."/>
            <person name="Nowrousian M."/>
            <person name="Sun S."/>
            <person name="Cuomo C.A."/>
            <person name="Heitman J."/>
        </authorList>
    </citation>
    <scope>NUCLEOTIDE SEQUENCE [LARGE SCALE GENOMIC DNA]</scope>
    <source>
        <strain evidence="4">CBS 11374</strain>
    </source>
</reference>
<dbReference type="SUPFAM" id="SSF57716">
    <property type="entry name" value="Glucocorticoid receptor-like (DNA-binding domain)"/>
    <property type="match status" value="1"/>
</dbReference>
<feature type="compositionally biased region" description="Low complexity" evidence="2">
    <location>
        <begin position="102"/>
        <end position="118"/>
    </location>
</feature>
<feature type="region of interest" description="Disordered" evidence="2">
    <location>
        <begin position="98"/>
        <end position="160"/>
    </location>
</feature>
<sequence length="262" mass="29009">MPRFQKKPRACSTSPFRPQRHQEQPLSPYDTPGSPRSSKKRILRDTVCQNCGCGRDETNMWRTNRDPPRLVAEDNMLCNACGLWRNEHGNQRPREWWIKRGSSSPQPDHSSSSASPRPTAAVKSERKSKRRTKAAVSPAVKVPSKNSRRRDECSGDDVEEGRVKDAAIALLEFRESREPSSLATSTPSPVTPPTPRALVISPSYGRPAWLFNKEPAPVVPIPPPGGFIPTRIVTPALRNLLNSPPAVQESLKATSTTPPTIK</sequence>
<evidence type="ECO:0000313" key="5">
    <source>
        <dbReference type="Proteomes" id="UP001329825"/>
    </source>
</evidence>
<keyword evidence="5" id="KW-1185">Reference proteome</keyword>
<dbReference type="RefSeq" id="XP_062788365.1">
    <property type="nucleotide sequence ID" value="XM_062932314.1"/>
</dbReference>
<evidence type="ECO:0000256" key="1">
    <source>
        <dbReference type="PROSITE-ProRule" id="PRU00094"/>
    </source>
</evidence>
<evidence type="ECO:0000259" key="3">
    <source>
        <dbReference type="PROSITE" id="PS50114"/>
    </source>
</evidence>
<evidence type="ECO:0000256" key="2">
    <source>
        <dbReference type="SAM" id="MobiDB-lite"/>
    </source>
</evidence>
<dbReference type="InterPro" id="IPR013088">
    <property type="entry name" value="Znf_NHR/GATA"/>
</dbReference>
<feature type="region of interest" description="Disordered" evidence="2">
    <location>
        <begin position="1"/>
        <end position="41"/>
    </location>
</feature>